<dbReference type="InterPro" id="IPR023578">
    <property type="entry name" value="Ras_GEF_dom_sf"/>
</dbReference>
<keyword evidence="1 2" id="KW-0344">Guanine-nucleotide releasing factor</keyword>
<gene>
    <name evidence="5" type="ORF">DGYR_LOCUS11712</name>
</gene>
<dbReference type="InterPro" id="IPR000651">
    <property type="entry name" value="Ras-like_Gua-exchang_fac_N"/>
</dbReference>
<protein>
    <submittedName>
        <fullName evidence="5">Uncharacterized protein</fullName>
    </submittedName>
</protein>
<proteinExistence type="predicted"/>
<dbReference type="InterPro" id="IPR001895">
    <property type="entry name" value="RASGEF_cat_dom"/>
</dbReference>
<dbReference type="Proteomes" id="UP000549394">
    <property type="component" value="Unassembled WGS sequence"/>
</dbReference>
<evidence type="ECO:0000259" key="3">
    <source>
        <dbReference type="PROSITE" id="PS50009"/>
    </source>
</evidence>
<organism evidence="5 6">
    <name type="scientific">Dimorphilus gyrociliatus</name>
    <dbReference type="NCBI Taxonomy" id="2664684"/>
    <lineage>
        <taxon>Eukaryota</taxon>
        <taxon>Metazoa</taxon>
        <taxon>Spiralia</taxon>
        <taxon>Lophotrochozoa</taxon>
        <taxon>Annelida</taxon>
        <taxon>Polychaeta</taxon>
        <taxon>Polychaeta incertae sedis</taxon>
        <taxon>Dinophilidae</taxon>
        <taxon>Dimorphilus</taxon>
    </lineage>
</organism>
<reference evidence="5 6" key="1">
    <citation type="submission" date="2020-08" db="EMBL/GenBank/DDBJ databases">
        <authorList>
            <person name="Hejnol A."/>
        </authorList>
    </citation>
    <scope>NUCLEOTIDE SEQUENCE [LARGE SCALE GENOMIC DNA]</scope>
</reference>
<dbReference type="AlphaFoldDB" id="A0A7I8W6E1"/>
<dbReference type="Gene3D" id="1.10.840.10">
    <property type="entry name" value="Ras guanine-nucleotide exchange factors catalytic domain"/>
    <property type="match status" value="1"/>
</dbReference>
<dbReference type="GO" id="GO:0005886">
    <property type="term" value="C:plasma membrane"/>
    <property type="evidence" value="ECO:0007669"/>
    <property type="project" value="TreeGrafter"/>
</dbReference>
<dbReference type="InterPro" id="IPR008937">
    <property type="entry name" value="Ras-like_GEF"/>
</dbReference>
<dbReference type="SUPFAM" id="SSF48366">
    <property type="entry name" value="Ras GEF"/>
    <property type="match status" value="1"/>
</dbReference>
<dbReference type="PROSITE" id="PS50212">
    <property type="entry name" value="RASGEF_NTER"/>
    <property type="match status" value="1"/>
</dbReference>
<dbReference type="SMART" id="SM00147">
    <property type="entry name" value="RasGEF"/>
    <property type="match status" value="1"/>
</dbReference>
<evidence type="ECO:0000259" key="4">
    <source>
        <dbReference type="PROSITE" id="PS50212"/>
    </source>
</evidence>
<dbReference type="PROSITE" id="PS50009">
    <property type="entry name" value="RASGEF_CAT"/>
    <property type="match status" value="1"/>
</dbReference>
<sequence>MSELLDLLQNRIGWPTKKDIEAIANDVPAVEFNEENLLKKCPLALLSRYLVPTSDYSPSSSYTFTVLLNSRVLVPPHELLADVCTRCALNQNETATIGLIKLLAEWTDIFPYDFIDEKAQQQLKSALGRIVTLYPSLCSDISILTRTLHAKKAAWKKYESLLGKIQEESDMKKDSSAYVDITELCPSTHMMAKQLTHIELERLSMIGPDELMRALLRKDSEKNRPKNLESYIAWFNRLSNMAATCVCSRPKRRERVKMLDYWMDVAKECMQLANFNSFMAIVSALNTPPVSRLKKTWSKAHTDKFAALEKHLSPMSNFLIYRTSLKAALWRAAHAPAPVVVPCFSVFVKDAVVLADSGLGGSSVPWARWWAVSQHVAQLVQWKSVECPYDRHPTVLNYLLTNPILNEKQLDVASYECEQPENSTEKEAFKKLKYVTHLFIHSSITQSFYFLLKCFLTLFREALRSAKNREVNIKS</sequence>
<dbReference type="InterPro" id="IPR036964">
    <property type="entry name" value="RASGEF_cat_dom_sf"/>
</dbReference>
<feature type="domain" description="Ras-GEF" evidence="3">
    <location>
        <begin position="187"/>
        <end position="420"/>
    </location>
</feature>
<keyword evidence="6" id="KW-1185">Reference proteome</keyword>
<dbReference type="GO" id="GO:0005085">
    <property type="term" value="F:guanyl-nucleotide exchange factor activity"/>
    <property type="evidence" value="ECO:0007669"/>
    <property type="project" value="UniProtKB-KW"/>
</dbReference>
<dbReference type="EMBL" id="CAJFCJ010000020">
    <property type="protein sequence ID" value="CAD5124123.1"/>
    <property type="molecule type" value="Genomic_DNA"/>
</dbReference>
<evidence type="ECO:0000256" key="2">
    <source>
        <dbReference type="PROSITE-ProRule" id="PRU00168"/>
    </source>
</evidence>
<evidence type="ECO:0000313" key="6">
    <source>
        <dbReference type="Proteomes" id="UP000549394"/>
    </source>
</evidence>
<dbReference type="GO" id="GO:0007265">
    <property type="term" value="P:Ras protein signal transduction"/>
    <property type="evidence" value="ECO:0007669"/>
    <property type="project" value="TreeGrafter"/>
</dbReference>
<dbReference type="OrthoDB" id="20825at2759"/>
<name>A0A7I8W6E1_9ANNE</name>
<dbReference type="PANTHER" id="PTHR23113">
    <property type="entry name" value="GUANINE NUCLEOTIDE EXCHANGE FACTOR"/>
    <property type="match status" value="1"/>
</dbReference>
<dbReference type="PANTHER" id="PTHR23113:SF356">
    <property type="entry name" value="FI05912P-RELATED"/>
    <property type="match status" value="1"/>
</dbReference>
<feature type="domain" description="N-terminal Ras-GEF" evidence="4">
    <location>
        <begin position="34"/>
        <end position="152"/>
    </location>
</feature>
<evidence type="ECO:0000313" key="5">
    <source>
        <dbReference type="EMBL" id="CAD5124123.1"/>
    </source>
</evidence>
<accession>A0A7I8W6E1</accession>
<comment type="caution">
    <text evidence="5">The sequence shown here is derived from an EMBL/GenBank/DDBJ whole genome shotgun (WGS) entry which is preliminary data.</text>
</comment>
<evidence type="ECO:0000256" key="1">
    <source>
        <dbReference type="ARBA" id="ARBA00022658"/>
    </source>
</evidence>
<dbReference type="Pfam" id="PF00617">
    <property type="entry name" value="RasGEF"/>
    <property type="match status" value="1"/>
</dbReference>